<feature type="compositionally biased region" description="Basic and acidic residues" evidence="1">
    <location>
        <begin position="54"/>
        <end position="68"/>
    </location>
</feature>
<organism evidence="2 3">
    <name type="scientific">Roseomonas elaeocarpi</name>
    <dbReference type="NCBI Taxonomy" id="907779"/>
    <lineage>
        <taxon>Bacteria</taxon>
        <taxon>Pseudomonadati</taxon>
        <taxon>Pseudomonadota</taxon>
        <taxon>Alphaproteobacteria</taxon>
        <taxon>Acetobacterales</taxon>
        <taxon>Roseomonadaceae</taxon>
        <taxon>Roseomonas</taxon>
    </lineage>
</organism>
<dbReference type="EMBL" id="JBHLUN010000008">
    <property type="protein sequence ID" value="MFC0409041.1"/>
    <property type="molecule type" value="Genomic_DNA"/>
</dbReference>
<feature type="region of interest" description="Disordered" evidence="1">
    <location>
        <begin position="1"/>
        <end position="20"/>
    </location>
</feature>
<protein>
    <submittedName>
        <fullName evidence="2">DUF3553 domain-containing protein</fullName>
    </submittedName>
</protein>
<evidence type="ECO:0000313" key="2">
    <source>
        <dbReference type="EMBL" id="MFC0409041.1"/>
    </source>
</evidence>
<evidence type="ECO:0000313" key="3">
    <source>
        <dbReference type="Proteomes" id="UP001589865"/>
    </source>
</evidence>
<evidence type="ECO:0000256" key="1">
    <source>
        <dbReference type="SAM" id="MobiDB-lite"/>
    </source>
</evidence>
<sequence length="76" mass="8117">MSDLIEPGMRVRHPGQPDWGLGQVQSVSGERVTVNFEHAGKLLINTAAAPLEVVHETHPHGHPHDHAHGAGKPGRG</sequence>
<dbReference type="RefSeq" id="WP_377044793.1">
    <property type="nucleotide sequence ID" value="NZ_JBHLUN010000008.1"/>
</dbReference>
<dbReference type="InterPro" id="IPR021938">
    <property type="entry name" value="DUF3553"/>
</dbReference>
<accession>A0ABV6JTI4</accession>
<name>A0ABV6JTI4_9PROT</name>
<dbReference type="Proteomes" id="UP001589865">
    <property type="component" value="Unassembled WGS sequence"/>
</dbReference>
<feature type="region of interest" description="Disordered" evidence="1">
    <location>
        <begin position="54"/>
        <end position="76"/>
    </location>
</feature>
<reference evidence="2 3" key="1">
    <citation type="submission" date="2024-09" db="EMBL/GenBank/DDBJ databases">
        <authorList>
            <person name="Sun Q."/>
            <person name="Mori K."/>
        </authorList>
    </citation>
    <scope>NUCLEOTIDE SEQUENCE [LARGE SCALE GENOMIC DNA]</scope>
    <source>
        <strain evidence="2 3">TBRC 5777</strain>
    </source>
</reference>
<comment type="caution">
    <text evidence="2">The sequence shown here is derived from an EMBL/GenBank/DDBJ whole genome shotgun (WGS) entry which is preliminary data.</text>
</comment>
<keyword evidence="3" id="KW-1185">Reference proteome</keyword>
<gene>
    <name evidence="2" type="ORF">ACFFGY_12330</name>
</gene>
<proteinExistence type="predicted"/>
<dbReference type="Pfam" id="PF12073">
    <property type="entry name" value="DUF3553"/>
    <property type="match status" value="1"/>
</dbReference>